<feature type="chain" id="PRO_5016092887" evidence="2">
    <location>
        <begin position="21"/>
        <end position="400"/>
    </location>
</feature>
<keyword evidence="2" id="KW-0732">Signal</keyword>
<evidence type="ECO:0000313" key="4">
    <source>
        <dbReference type="Proteomes" id="UP000248597"/>
    </source>
</evidence>
<feature type="signal peptide" evidence="2">
    <location>
        <begin position="1"/>
        <end position="20"/>
    </location>
</feature>
<name>A0A2W5L969_SPHMC</name>
<feature type="compositionally biased region" description="Low complexity" evidence="1">
    <location>
        <begin position="280"/>
        <end position="303"/>
    </location>
</feature>
<accession>A0A2W5L969</accession>
<dbReference type="AlphaFoldDB" id="A0A2W5L969"/>
<organism evidence="3 4">
    <name type="scientific">Sphingopyxis macrogoltabida</name>
    <name type="common">Sphingomonas macrogoltabidus</name>
    <dbReference type="NCBI Taxonomy" id="33050"/>
    <lineage>
        <taxon>Bacteria</taxon>
        <taxon>Pseudomonadati</taxon>
        <taxon>Pseudomonadota</taxon>
        <taxon>Alphaproteobacteria</taxon>
        <taxon>Sphingomonadales</taxon>
        <taxon>Sphingomonadaceae</taxon>
        <taxon>Sphingopyxis</taxon>
    </lineage>
</organism>
<feature type="region of interest" description="Disordered" evidence="1">
    <location>
        <begin position="263"/>
        <end position="333"/>
    </location>
</feature>
<evidence type="ECO:0000256" key="1">
    <source>
        <dbReference type="SAM" id="MobiDB-lite"/>
    </source>
</evidence>
<sequence length="400" mass="41776">MTKRTWVGVVLAGCAFAALAQTAGGEEVAGVGSVNFSRMESPVAGATVFYLWFGPVNNSDAIEMQVPTAELNTATQFQYNFTLPQGRSCAVGHDGVRALARKYGFEPQRILTEYCDGRGWNGKTAAKGWVVVSRPGAGAGVGAPPSAGSGPKPVALPPSTVGQTCSRDDIEGDWKRSDGAVVPIVGVQAFKNGPGGNALLFNHPEGWWPKGQTKFTGIYREGGERSCKLKATCATYDRTSGGNVIRRERACTLTIDPVRKRMTESGSGLTYGRPAGPGGMPSAAAAPASAAPASAAPASTAPLSPAPAPQPNAEEEAATRSLNAQQAAAARKERADYTAEVKRVADEQAAKEAAYRKALADREALIAENERKAREAQETWQAAVAACKAGDHSQCAPMPQ</sequence>
<proteinExistence type="predicted"/>
<feature type="region of interest" description="Disordered" evidence="1">
    <location>
        <begin position="140"/>
        <end position="161"/>
    </location>
</feature>
<dbReference type="Proteomes" id="UP000248597">
    <property type="component" value="Unassembled WGS sequence"/>
</dbReference>
<feature type="compositionally biased region" description="Low complexity" evidence="1">
    <location>
        <begin position="140"/>
        <end position="153"/>
    </location>
</feature>
<dbReference type="EMBL" id="QFPJ01000009">
    <property type="protein sequence ID" value="PZQ23135.1"/>
    <property type="molecule type" value="Genomic_DNA"/>
</dbReference>
<evidence type="ECO:0000256" key="2">
    <source>
        <dbReference type="SAM" id="SignalP"/>
    </source>
</evidence>
<protein>
    <submittedName>
        <fullName evidence="3">Uncharacterized protein</fullName>
    </submittedName>
</protein>
<reference evidence="3 4" key="1">
    <citation type="submission" date="2017-08" db="EMBL/GenBank/DDBJ databases">
        <title>Infants hospitalized years apart are colonized by the same room-sourced microbial strains.</title>
        <authorList>
            <person name="Brooks B."/>
            <person name="Olm M.R."/>
            <person name="Firek B.A."/>
            <person name="Baker R."/>
            <person name="Thomas B.C."/>
            <person name="Morowitz M.J."/>
            <person name="Banfield J.F."/>
        </authorList>
    </citation>
    <scope>NUCLEOTIDE SEQUENCE [LARGE SCALE GENOMIC DNA]</scope>
    <source>
        <strain evidence="3">S2_005_003_R2_47</strain>
    </source>
</reference>
<feature type="compositionally biased region" description="Low complexity" evidence="1">
    <location>
        <begin position="319"/>
        <end position="329"/>
    </location>
</feature>
<gene>
    <name evidence="3" type="ORF">DI569_05810</name>
</gene>
<evidence type="ECO:0000313" key="3">
    <source>
        <dbReference type="EMBL" id="PZQ23135.1"/>
    </source>
</evidence>
<comment type="caution">
    <text evidence="3">The sequence shown here is derived from an EMBL/GenBank/DDBJ whole genome shotgun (WGS) entry which is preliminary data.</text>
</comment>